<feature type="transmembrane region" description="Helical" evidence="3">
    <location>
        <begin position="361"/>
        <end position="385"/>
    </location>
</feature>
<dbReference type="SUPFAM" id="SSF52058">
    <property type="entry name" value="L domain-like"/>
    <property type="match status" value="1"/>
</dbReference>
<dbReference type="GO" id="GO:0035556">
    <property type="term" value="P:intracellular signal transduction"/>
    <property type="evidence" value="ECO:0007669"/>
    <property type="project" value="InterPro"/>
</dbReference>
<dbReference type="GO" id="GO:0009190">
    <property type="term" value="P:cyclic nucleotide biosynthetic process"/>
    <property type="evidence" value="ECO:0007669"/>
    <property type="project" value="InterPro"/>
</dbReference>
<gene>
    <name evidence="5" type="ORF">WJX73_006132</name>
</gene>
<feature type="region of interest" description="Disordered" evidence="2">
    <location>
        <begin position="695"/>
        <end position="714"/>
    </location>
</feature>
<dbReference type="InterPro" id="IPR001054">
    <property type="entry name" value="A/G_cyclase"/>
</dbReference>
<keyword evidence="6" id="KW-1185">Reference proteome</keyword>
<comment type="caution">
    <text evidence="5">The sequence shown here is derived from an EMBL/GenBank/DDBJ whole genome shotgun (WGS) entry which is preliminary data.</text>
</comment>
<dbReference type="InterPro" id="IPR001611">
    <property type="entry name" value="Leu-rich_rpt"/>
</dbReference>
<dbReference type="InterPro" id="IPR029787">
    <property type="entry name" value="Nucleotide_cyclase"/>
</dbReference>
<name>A0AAW1NPB9_9CHLO</name>
<comment type="subcellular location">
    <subcellularLocation>
        <location evidence="1">Cytoplasm</location>
        <location evidence="1">Cytoskeleton</location>
        <location evidence="1">Cilium axoneme</location>
    </subcellularLocation>
</comment>
<evidence type="ECO:0000256" key="2">
    <source>
        <dbReference type="SAM" id="MobiDB-lite"/>
    </source>
</evidence>
<keyword evidence="3" id="KW-1133">Transmembrane helix</keyword>
<keyword evidence="3" id="KW-0812">Transmembrane</keyword>
<dbReference type="Proteomes" id="UP001465755">
    <property type="component" value="Unassembled WGS sequence"/>
</dbReference>
<protein>
    <recommendedName>
        <fullName evidence="4">Guanylate cyclase domain-containing protein</fullName>
    </recommendedName>
</protein>
<evidence type="ECO:0000313" key="5">
    <source>
        <dbReference type="EMBL" id="KAK9788833.1"/>
    </source>
</evidence>
<dbReference type="SUPFAM" id="SSF55073">
    <property type="entry name" value="Nucleotide cyclase"/>
    <property type="match status" value="2"/>
</dbReference>
<dbReference type="PANTHER" id="PTHR43081">
    <property type="entry name" value="ADENYLATE CYCLASE, TERMINAL-DIFFERENTIATION SPECIFIC-RELATED"/>
    <property type="match status" value="1"/>
</dbReference>
<accession>A0AAW1NPB9</accession>
<keyword evidence="3" id="KW-0472">Membrane</keyword>
<reference evidence="5 6" key="1">
    <citation type="journal article" date="2024" name="Nat. Commun.">
        <title>Phylogenomics reveals the evolutionary origins of lichenization in chlorophyte algae.</title>
        <authorList>
            <person name="Puginier C."/>
            <person name="Libourel C."/>
            <person name="Otte J."/>
            <person name="Skaloud P."/>
            <person name="Haon M."/>
            <person name="Grisel S."/>
            <person name="Petersen M."/>
            <person name="Berrin J.G."/>
            <person name="Delaux P.M."/>
            <person name="Dal Grande F."/>
            <person name="Keller J."/>
        </authorList>
    </citation>
    <scope>NUCLEOTIDE SEQUENCE [LARGE SCALE GENOMIC DNA]</scope>
    <source>
        <strain evidence="5 6">SAG 2036</strain>
    </source>
</reference>
<feature type="domain" description="Guanylate cyclase" evidence="4">
    <location>
        <begin position="411"/>
        <end position="503"/>
    </location>
</feature>
<dbReference type="EMBL" id="JALJOQ010000220">
    <property type="protein sequence ID" value="KAK9788833.1"/>
    <property type="molecule type" value="Genomic_DNA"/>
</dbReference>
<proteinExistence type="predicted"/>
<dbReference type="InterPro" id="IPR050697">
    <property type="entry name" value="Adenylyl/Guanylyl_Cyclase_3/4"/>
</dbReference>
<dbReference type="Gene3D" id="3.30.70.1230">
    <property type="entry name" value="Nucleotide cyclase"/>
    <property type="match status" value="2"/>
</dbReference>
<dbReference type="GO" id="GO:0005930">
    <property type="term" value="C:axoneme"/>
    <property type="evidence" value="ECO:0007669"/>
    <property type="project" value="UniProtKB-SubCell"/>
</dbReference>
<evidence type="ECO:0000313" key="6">
    <source>
        <dbReference type="Proteomes" id="UP001465755"/>
    </source>
</evidence>
<organism evidence="5 6">
    <name type="scientific">Symbiochloris irregularis</name>
    <dbReference type="NCBI Taxonomy" id="706552"/>
    <lineage>
        <taxon>Eukaryota</taxon>
        <taxon>Viridiplantae</taxon>
        <taxon>Chlorophyta</taxon>
        <taxon>core chlorophytes</taxon>
        <taxon>Trebouxiophyceae</taxon>
        <taxon>Trebouxiales</taxon>
        <taxon>Trebouxiaceae</taxon>
        <taxon>Symbiochloris</taxon>
    </lineage>
</organism>
<dbReference type="Gene3D" id="3.80.10.10">
    <property type="entry name" value="Ribonuclease Inhibitor"/>
    <property type="match status" value="1"/>
</dbReference>
<dbReference type="InterPro" id="IPR032675">
    <property type="entry name" value="LRR_dom_sf"/>
</dbReference>
<evidence type="ECO:0000256" key="1">
    <source>
        <dbReference type="ARBA" id="ARBA00004430"/>
    </source>
</evidence>
<evidence type="ECO:0000256" key="3">
    <source>
        <dbReference type="SAM" id="Phobius"/>
    </source>
</evidence>
<dbReference type="PROSITE" id="PS51450">
    <property type="entry name" value="LRR"/>
    <property type="match status" value="1"/>
</dbReference>
<sequence length="1310" mass="141764">MRASASTQRLDSACAALLVLSLIASRFGLIDLTGNNLVGPVPPALATLTNLNALRFPSNLLTGTLPLPIFSMPNLEVLNLANNNLSGTIPILALQKLSILMLGHNQLTGTIPQDWSSDILQILSLENNNLVGTLPPPRLVTLSAYASNNLQLQLANNRLTGTVPAGLTYVSISHIDLSNNFFTGTINWAFRLLSTFELRLDNNMFTGNLQSFTRTSAQVFLVSSNHLTGTLPSLQAAALTELALGNNSFRGEMPAVLNAPNLQTFDLLYTGLAQTTKNSRGEYLPEYLHFDSASGIRTSMDVQNLQCQPVIADPQYLRNSINIVIEAHFFQYQTCDCMHGYSKKFFANGTLQCQQKKEVNWLTIFLPICLGLTCVIVCGAALHVWCVRYRGLAKIGQAVKLKGPPAEGRAATLVCTDVEGSTELWEWDEDAMTEAQAIHDRIIRSQLQKFAGYEVSTEGDAFTIVFHDAIDAVAWAISMQQALLTAKWPKRLEQHRQTCIRLRQSSAMAGYANFVAAQDAGSEEPLQYGVNEMDDQGSIDCTTGSLGSACDLEWLKWEQVDPKDILHWGLNVRMSIATGVAECVKVNPLSKRREYQGDLLKLAQGVLEQPNGGQIVIEGKAFNSINADLVSLEDMVSSEPDWRRVTGSIMGSHSQEELRPTTSDAVVEHMRLNQLGLHSSGDGTPDSIASPLQAVAESDVTHSAPPTPPGLSGVIRSGMTPADSMELERQGLTTGALQETAQTRRSMWTLKVRTPSMLGRTSSLSFAGHHIAGTLKAMADWRHPPQSNTLERRMSQETINFLSESVGIMVIDIGVHALPKIPGSHLLVQVAVPGLEERTRAPSLSDVNTLLRPGYFQAPATAYSPLNTKMMRVPLPSVTMVFCCIDKLNAMKAQNSSASEQAVAIFRDQVRRTLLANEGYECQESSEGAFMLAFPHPMPALTFCLMVQDSMLRGSWSTDILALPTCQLEIDASSLVIWNGPRICMGICEGEPSLVCPHSTSGRADYFGPVVNRAARFCMSACSGGQVVLPLPLAQKLVLELTGQHLEGFEHSPGGTVHPSKRSQKFSEVSISTAAQLSTETVSPSVGEGAPERTVPPSGGVQALTLGHSVLMQWPAFGQLSAQKVRRWSGSSLDKPRSVPETHAVTDSATAGASIQSRATSLKLLKPPLSPGTDVFVHDNDGTGDALGRHQSFASGAGTVYCGVPGGRKVIRQLTPERQTGLLSKRKRHAKAQVQQQEPVAMEIHHCGVYMLKGLPQPKTVMQINLSSLGGRTFGPAQSRKKAKLLAPARGLCCRIMLPLQSAPSGEAKT</sequence>
<dbReference type="Pfam" id="PF00560">
    <property type="entry name" value="LRR_1"/>
    <property type="match status" value="1"/>
</dbReference>
<dbReference type="Pfam" id="PF00211">
    <property type="entry name" value="Guanylate_cyc"/>
    <property type="match status" value="1"/>
</dbReference>
<evidence type="ECO:0000259" key="4">
    <source>
        <dbReference type="Pfam" id="PF00211"/>
    </source>
</evidence>
<dbReference type="PANTHER" id="PTHR43081:SF1">
    <property type="entry name" value="ADENYLATE CYCLASE, TERMINAL-DIFFERENTIATION SPECIFIC"/>
    <property type="match status" value="1"/>
</dbReference>